<dbReference type="RefSeq" id="WP_343059626.1">
    <property type="nucleotide sequence ID" value="NZ_JACCHK010000001.1"/>
</dbReference>
<keyword evidence="10" id="KW-1185">Reference proteome</keyword>
<dbReference type="InterPro" id="IPR051677">
    <property type="entry name" value="AfsR-DnrI-RedD_regulator"/>
</dbReference>
<dbReference type="Pfam" id="PF03704">
    <property type="entry name" value="BTAD"/>
    <property type="match status" value="1"/>
</dbReference>
<dbReference type="InterPro" id="IPR027417">
    <property type="entry name" value="P-loop_NTPase"/>
</dbReference>
<dbReference type="CDD" id="cd15831">
    <property type="entry name" value="BTAD"/>
    <property type="match status" value="1"/>
</dbReference>
<dbReference type="Proteomes" id="UP000523545">
    <property type="component" value="Unassembled WGS sequence"/>
</dbReference>
<feature type="region of interest" description="Disordered" evidence="7">
    <location>
        <begin position="1048"/>
        <end position="1071"/>
    </location>
</feature>
<dbReference type="InterPro" id="IPR019734">
    <property type="entry name" value="TPR_rpt"/>
</dbReference>
<evidence type="ECO:0000256" key="7">
    <source>
        <dbReference type="SAM" id="MobiDB-lite"/>
    </source>
</evidence>
<dbReference type="Pfam" id="PF00931">
    <property type="entry name" value="NB-ARC"/>
    <property type="match status" value="1"/>
</dbReference>
<dbReference type="SMART" id="SM00862">
    <property type="entry name" value="Trans_reg_C"/>
    <property type="match status" value="1"/>
</dbReference>
<feature type="DNA-binding region" description="OmpR/PhoB-type" evidence="6">
    <location>
        <begin position="1"/>
        <end position="93"/>
    </location>
</feature>
<evidence type="ECO:0000259" key="8">
    <source>
        <dbReference type="PROSITE" id="PS51755"/>
    </source>
</evidence>
<sequence>MEVRVLGPLEVLIDGNRLDLGGHRQQIVFASLALEANRVVPVGRLMEAIYGDDLPSTSRAQVQICVSALRRLFNTHDHPDTIVTRSQGYLLRVTDGDLDLDRFSSLVEGGRRARSSQNFDEAVRHSRAALALWRGRALYGLESRLVQSAANRLDERRINLHEDCVELELELGRHRDLIPELSDLVEQHPLRERLRGQLMLALYRSGRQAEALDVYRQARRTMIDELGLEPNQWLQQLEHAILTSDEELAAPVSPAPAPPSAVPPALISPALLLPVPVPPALVVAPVDDLPLGAITPPVIVAPTEPVVPVTVPCLLPTDIADFTGRSKQIDVIEQQLLMAAESPTQFAVPIVVAAGKPGIGKTTLAVHVAHRAAARYPDGQLFADMHGRSPQRVGPMQVLERFLRTLGVPGTAMPEVLEERAELYRHLLSDRRMLVVLDNVAGESQVLPLLPGTPHSAVLVTSRSRLAGLPGAIHLDVDVFDEEHSLELLAHVAGRERIDQEPAAAAQLAYLCGNLPLALRIAGARLSARQHWTVEHLVERLDNEARRLDELKHSGMGIRASISLTYDSLTEEARRLFRRLAVLDVPSFSGWVSAALLDEPVMDAQDLLDDLAEAQLVECTSMGPGQVPQYRFHDLIRVFARERLAAEETVGDRNAALCRVLGALLFLAEAAHCGLHGGAYFILSSDAPRWPLPDRLTDQLVTHPLNWFERERHSLVAGVRQAAQAGFTDLCWTLAHTAVTLFEPRIYLNDWRETHRIALAASLAAGDSRGQAAMLYSNGSLCLAEQRFDEARRDLETAGTIFRSLGDEQGLALVTRNIAFADRIRGDLPAATTRYEHALASFRRSGDLGAAAYVLHSLAQVHTESGNPHEALSILPEALALSRSARSRRVEAQVLHRMGDTYLNTGDPLAAASAFAEALAVVQDIGDPIGEAYALHGMGVAHMTAGDLVAAETALHSALSLASTAGERLIEARVSLALGELALERGYATQAVVHLHRALGLFRGIRAPKFEQRVLTKLTEAYVAAGGRDHPSSVAAEPVRDNVVPLVRQHRLQRPDRTGSGSSVVQGIRQG</sequence>
<dbReference type="Gene3D" id="1.10.8.430">
    <property type="entry name" value="Helical domain of apoptotic protease-activating factors"/>
    <property type="match status" value="1"/>
</dbReference>
<evidence type="ECO:0000256" key="3">
    <source>
        <dbReference type="ARBA" id="ARBA00023015"/>
    </source>
</evidence>
<dbReference type="GO" id="GO:0003677">
    <property type="term" value="F:DNA binding"/>
    <property type="evidence" value="ECO:0007669"/>
    <property type="project" value="UniProtKB-UniRule"/>
</dbReference>
<reference evidence="9 10" key="1">
    <citation type="submission" date="2020-07" db="EMBL/GenBank/DDBJ databases">
        <title>Sequencing the genomes of 1000 actinobacteria strains.</title>
        <authorList>
            <person name="Klenk H.-P."/>
        </authorList>
    </citation>
    <scope>NUCLEOTIDE SEQUENCE [LARGE SCALE GENOMIC DNA]</scope>
    <source>
        <strain evidence="9 10">DSM 45876</strain>
    </source>
</reference>
<dbReference type="PANTHER" id="PTHR35807">
    <property type="entry name" value="TRANSCRIPTIONAL REGULATOR REDD-RELATED"/>
    <property type="match status" value="1"/>
</dbReference>
<dbReference type="SMART" id="SM01043">
    <property type="entry name" value="BTAD"/>
    <property type="match status" value="1"/>
</dbReference>
<dbReference type="InterPro" id="IPR002182">
    <property type="entry name" value="NB-ARC"/>
</dbReference>
<dbReference type="Gene3D" id="1.25.40.10">
    <property type="entry name" value="Tetratricopeptide repeat domain"/>
    <property type="match status" value="2"/>
</dbReference>
<dbReference type="InterPro" id="IPR016032">
    <property type="entry name" value="Sig_transdc_resp-reg_C-effctor"/>
</dbReference>
<evidence type="ECO:0000256" key="2">
    <source>
        <dbReference type="ARBA" id="ARBA00022737"/>
    </source>
</evidence>
<dbReference type="InterPro" id="IPR011990">
    <property type="entry name" value="TPR-like_helical_dom_sf"/>
</dbReference>
<dbReference type="InterPro" id="IPR042197">
    <property type="entry name" value="Apaf_helical"/>
</dbReference>
<dbReference type="PROSITE" id="PS51755">
    <property type="entry name" value="OMPR_PHOB"/>
    <property type="match status" value="1"/>
</dbReference>
<dbReference type="SMART" id="SM00028">
    <property type="entry name" value="TPR"/>
    <property type="match status" value="5"/>
</dbReference>
<evidence type="ECO:0000256" key="5">
    <source>
        <dbReference type="ARBA" id="ARBA00023163"/>
    </source>
</evidence>
<dbReference type="PANTHER" id="PTHR35807:SF1">
    <property type="entry name" value="TRANSCRIPTIONAL REGULATOR REDD"/>
    <property type="match status" value="1"/>
</dbReference>
<dbReference type="Gene3D" id="1.10.10.10">
    <property type="entry name" value="Winged helix-like DNA-binding domain superfamily/Winged helix DNA-binding domain"/>
    <property type="match status" value="1"/>
</dbReference>
<dbReference type="SUPFAM" id="SSF46894">
    <property type="entry name" value="C-terminal effector domain of the bipartite response regulators"/>
    <property type="match status" value="1"/>
</dbReference>
<dbReference type="InterPro" id="IPR005158">
    <property type="entry name" value="BTAD"/>
</dbReference>
<dbReference type="InterPro" id="IPR036388">
    <property type="entry name" value="WH-like_DNA-bd_sf"/>
</dbReference>
<dbReference type="Gene3D" id="3.40.50.300">
    <property type="entry name" value="P-loop containing nucleotide triphosphate hydrolases"/>
    <property type="match status" value="1"/>
</dbReference>
<dbReference type="EMBL" id="JACCHK010000001">
    <property type="protein sequence ID" value="NYH40451.1"/>
    <property type="molecule type" value="Genomic_DNA"/>
</dbReference>
<name>A0A7Z0BB44_9ACTN</name>
<dbReference type="PRINTS" id="PR00364">
    <property type="entry name" value="DISEASERSIST"/>
</dbReference>
<gene>
    <name evidence="9" type="ORF">HNR22_000178</name>
</gene>
<proteinExistence type="inferred from homology"/>
<dbReference type="SUPFAM" id="SSF48452">
    <property type="entry name" value="TPR-like"/>
    <property type="match status" value="3"/>
</dbReference>
<dbReference type="AlphaFoldDB" id="A0A7Z0BB44"/>
<evidence type="ECO:0000256" key="1">
    <source>
        <dbReference type="ARBA" id="ARBA00005820"/>
    </source>
</evidence>
<feature type="domain" description="OmpR/PhoB-type" evidence="8">
    <location>
        <begin position="1"/>
        <end position="93"/>
    </location>
</feature>
<dbReference type="GO" id="GO:0000160">
    <property type="term" value="P:phosphorelay signal transduction system"/>
    <property type="evidence" value="ECO:0007669"/>
    <property type="project" value="InterPro"/>
</dbReference>
<keyword evidence="4 6" id="KW-0238">DNA-binding</keyword>
<dbReference type="InterPro" id="IPR001867">
    <property type="entry name" value="OmpR/PhoB-type_DNA-bd"/>
</dbReference>
<evidence type="ECO:0000256" key="6">
    <source>
        <dbReference type="PROSITE-ProRule" id="PRU01091"/>
    </source>
</evidence>
<evidence type="ECO:0000313" key="10">
    <source>
        <dbReference type="Proteomes" id="UP000523545"/>
    </source>
</evidence>
<evidence type="ECO:0000313" key="9">
    <source>
        <dbReference type="EMBL" id="NYH40451.1"/>
    </source>
</evidence>
<comment type="similarity">
    <text evidence="1">Belongs to the AfsR/DnrI/RedD regulatory family.</text>
</comment>
<organism evidence="9 10">
    <name type="scientific">Micromonospora jinlongensis</name>
    <dbReference type="NCBI Taxonomy" id="1287877"/>
    <lineage>
        <taxon>Bacteria</taxon>
        <taxon>Bacillati</taxon>
        <taxon>Actinomycetota</taxon>
        <taxon>Actinomycetes</taxon>
        <taxon>Micromonosporales</taxon>
        <taxon>Micromonosporaceae</taxon>
        <taxon>Micromonospora</taxon>
    </lineage>
</organism>
<dbReference type="GO" id="GO:0043531">
    <property type="term" value="F:ADP binding"/>
    <property type="evidence" value="ECO:0007669"/>
    <property type="project" value="InterPro"/>
</dbReference>
<dbReference type="SUPFAM" id="SSF52540">
    <property type="entry name" value="P-loop containing nucleoside triphosphate hydrolases"/>
    <property type="match status" value="1"/>
</dbReference>
<accession>A0A7Z0BB44</accession>
<keyword evidence="3" id="KW-0805">Transcription regulation</keyword>
<protein>
    <submittedName>
        <fullName evidence="9">DNA-binding SARP family transcriptional activator</fullName>
    </submittedName>
</protein>
<keyword evidence="5" id="KW-0804">Transcription</keyword>
<dbReference type="Pfam" id="PF13424">
    <property type="entry name" value="TPR_12"/>
    <property type="match status" value="1"/>
</dbReference>
<evidence type="ECO:0000256" key="4">
    <source>
        <dbReference type="ARBA" id="ARBA00023125"/>
    </source>
</evidence>
<comment type="caution">
    <text evidence="9">The sequence shown here is derived from an EMBL/GenBank/DDBJ whole genome shotgun (WGS) entry which is preliminary data.</text>
</comment>
<dbReference type="GO" id="GO:0006355">
    <property type="term" value="P:regulation of DNA-templated transcription"/>
    <property type="evidence" value="ECO:0007669"/>
    <property type="project" value="InterPro"/>
</dbReference>
<keyword evidence="2" id="KW-0677">Repeat</keyword>